<accession>A0A1I2H5U9</accession>
<gene>
    <name evidence="2" type="ORF">SAMN04488131_11292</name>
</gene>
<dbReference type="PROSITE" id="PS51257">
    <property type="entry name" value="PROKAR_LIPOPROTEIN"/>
    <property type="match status" value="1"/>
</dbReference>
<dbReference type="Proteomes" id="UP000198596">
    <property type="component" value="Unassembled WGS sequence"/>
</dbReference>
<keyword evidence="1" id="KW-1133">Transmembrane helix</keyword>
<proteinExistence type="predicted"/>
<keyword evidence="1" id="KW-0812">Transmembrane</keyword>
<keyword evidence="1" id="KW-0472">Membrane</keyword>
<evidence type="ECO:0000256" key="1">
    <source>
        <dbReference type="SAM" id="Phobius"/>
    </source>
</evidence>
<keyword evidence="3" id="KW-1185">Reference proteome</keyword>
<organism evidence="2 3">
    <name type="scientific">Flavobacterium xueshanense</name>
    <dbReference type="NCBI Taxonomy" id="935223"/>
    <lineage>
        <taxon>Bacteria</taxon>
        <taxon>Pseudomonadati</taxon>
        <taxon>Bacteroidota</taxon>
        <taxon>Flavobacteriia</taxon>
        <taxon>Flavobacteriales</taxon>
        <taxon>Flavobacteriaceae</taxon>
        <taxon>Flavobacterium</taxon>
    </lineage>
</organism>
<name>A0A1I2H5U9_9FLAO</name>
<feature type="transmembrane region" description="Helical" evidence="1">
    <location>
        <begin position="31"/>
        <end position="54"/>
    </location>
</feature>
<evidence type="ECO:0000313" key="3">
    <source>
        <dbReference type="Proteomes" id="UP000198596"/>
    </source>
</evidence>
<dbReference type="EMBL" id="FONQ01000012">
    <property type="protein sequence ID" value="SFF24740.1"/>
    <property type="molecule type" value="Genomic_DNA"/>
</dbReference>
<protein>
    <recommendedName>
        <fullName evidence="4">Phosphatidate cytidylyltransferase</fullName>
    </recommendedName>
</protein>
<dbReference type="STRING" id="935223.SAMN04488131_11292"/>
<evidence type="ECO:0008006" key="4">
    <source>
        <dbReference type="Google" id="ProtNLM"/>
    </source>
</evidence>
<evidence type="ECO:0000313" key="2">
    <source>
        <dbReference type="EMBL" id="SFF24740.1"/>
    </source>
</evidence>
<reference evidence="3" key="1">
    <citation type="submission" date="2016-10" db="EMBL/GenBank/DDBJ databases">
        <authorList>
            <person name="Varghese N."/>
            <person name="Submissions S."/>
        </authorList>
    </citation>
    <scope>NUCLEOTIDE SEQUENCE [LARGE SCALE GENOMIC DNA]</scope>
    <source>
        <strain evidence="3">CGMCC 1.9227</strain>
    </source>
</reference>
<sequence length="57" mass="6285">MQKRLTRLLMLFIVLISFSSCSIIEGIFKAGVGVGIFIVVVVIAIIIFIISKIFGKK</sequence>
<dbReference type="AlphaFoldDB" id="A0A1I2H5U9"/>
<dbReference type="RefSeq" id="WP_167547457.1">
    <property type="nucleotide sequence ID" value="NZ_FONQ01000012.1"/>
</dbReference>